<keyword evidence="2" id="KW-1185">Reference proteome</keyword>
<gene>
    <name evidence="1" type="primary">C1Galt-L6</name>
    <name evidence="1" type="ORF">Hamer_G020919</name>
</gene>
<accession>A0A8J5JF11</accession>
<comment type="caution">
    <text evidence="1">The sequence shown here is derived from an EMBL/GenBank/DDBJ whole genome shotgun (WGS) entry which is preliminary data.</text>
</comment>
<dbReference type="EMBL" id="JAHLQT010042628">
    <property type="protein sequence ID" value="KAG7155193.1"/>
    <property type="molecule type" value="Genomic_DNA"/>
</dbReference>
<organism evidence="1 2">
    <name type="scientific">Homarus americanus</name>
    <name type="common">American lobster</name>
    <dbReference type="NCBI Taxonomy" id="6706"/>
    <lineage>
        <taxon>Eukaryota</taxon>
        <taxon>Metazoa</taxon>
        <taxon>Ecdysozoa</taxon>
        <taxon>Arthropoda</taxon>
        <taxon>Crustacea</taxon>
        <taxon>Multicrustacea</taxon>
        <taxon>Malacostraca</taxon>
        <taxon>Eumalacostraca</taxon>
        <taxon>Eucarida</taxon>
        <taxon>Decapoda</taxon>
        <taxon>Pleocyemata</taxon>
        <taxon>Astacidea</taxon>
        <taxon>Nephropoidea</taxon>
        <taxon>Nephropidae</taxon>
        <taxon>Homarus</taxon>
    </lineage>
</organism>
<dbReference type="AlphaFoldDB" id="A0A8J5JF11"/>
<evidence type="ECO:0000313" key="2">
    <source>
        <dbReference type="Proteomes" id="UP000747542"/>
    </source>
</evidence>
<evidence type="ECO:0000313" key="1">
    <source>
        <dbReference type="EMBL" id="KAG7155193.1"/>
    </source>
</evidence>
<protein>
    <submittedName>
        <fullName evidence="1">Glycoprotein-N-acetylgalactosamine 3-beta-galactosyltransferase 1-like 6</fullName>
    </submittedName>
</protein>
<proteinExistence type="predicted"/>
<dbReference type="Gene3D" id="3.90.550.50">
    <property type="match status" value="1"/>
</dbReference>
<sequence length="158" mass="17378">MTSVRGKLAVGAAFVLICIFFNAINHTSPGRPPLLPGQFFHSRDVPPPGGWSHRRDPRVVCLVVTSPQHHEDRARHLGSTWGKSGHPSACPDTIFLTSAPHQDLDQWRSLIAQLFAVDHTRAPQLAEGVPPFAWSNCYLYEDLWGKVLKGSHSGVVEG</sequence>
<dbReference type="Proteomes" id="UP000747542">
    <property type="component" value="Unassembled WGS sequence"/>
</dbReference>
<name>A0A8J5JF11_HOMAM</name>
<reference evidence="1" key="1">
    <citation type="journal article" date="2021" name="Sci. Adv.">
        <title>The American lobster genome reveals insights on longevity, neural, and immune adaptations.</title>
        <authorList>
            <person name="Polinski J.M."/>
            <person name="Zimin A.V."/>
            <person name="Clark K.F."/>
            <person name="Kohn A.B."/>
            <person name="Sadowski N."/>
            <person name="Timp W."/>
            <person name="Ptitsyn A."/>
            <person name="Khanna P."/>
            <person name="Romanova D.Y."/>
            <person name="Williams P."/>
            <person name="Greenwood S.J."/>
            <person name="Moroz L.L."/>
            <person name="Walt D.R."/>
            <person name="Bodnar A.G."/>
        </authorList>
    </citation>
    <scope>NUCLEOTIDE SEQUENCE</scope>
    <source>
        <strain evidence="1">GMGI-L3</strain>
    </source>
</reference>